<dbReference type="PANTHER" id="PTHR24115">
    <property type="entry name" value="KINESIN-RELATED"/>
    <property type="match status" value="1"/>
</dbReference>
<proteinExistence type="inferred from homology"/>
<dbReference type="GO" id="GO:0005874">
    <property type="term" value="C:microtubule"/>
    <property type="evidence" value="ECO:0007669"/>
    <property type="project" value="UniProtKB-KW"/>
</dbReference>
<keyword evidence="2 3" id="KW-0067">ATP-binding</keyword>
<dbReference type="InterPro" id="IPR027640">
    <property type="entry name" value="Kinesin-like_fam"/>
</dbReference>
<evidence type="ECO:0000313" key="8">
    <source>
        <dbReference type="Proteomes" id="UP001140562"/>
    </source>
</evidence>
<dbReference type="SMART" id="SM00129">
    <property type="entry name" value="KISc"/>
    <property type="match status" value="1"/>
</dbReference>
<evidence type="ECO:0000256" key="2">
    <source>
        <dbReference type="ARBA" id="ARBA00022840"/>
    </source>
</evidence>
<feature type="domain" description="Kinesin motor" evidence="6">
    <location>
        <begin position="10"/>
        <end position="454"/>
    </location>
</feature>
<evidence type="ECO:0000256" key="1">
    <source>
        <dbReference type="ARBA" id="ARBA00022741"/>
    </source>
</evidence>
<dbReference type="InterPro" id="IPR027417">
    <property type="entry name" value="P-loop_NTPase"/>
</dbReference>
<dbReference type="PRINTS" id="PR00380">
    <property type="entry name" value="KINESINHEAVY"/>
</dbReference>
<keyword evidence="4" id="KW-0493">Microtubule</keyword>
<dbReference type="GO" id="GO:0007018">
    <property type="term" value="P:microtubule-based movement"/>
    <property type="evidence" value="ECO:0007669"/>
    <property type="project" value="InterPro"/>
</dbReference>
<dbReference type="GO" id="GO:0005871">
    <property type="term" value="C:kinesin complex"/>
    <property type="evidence" value="ECO:0007669"/>
    <property type="project" value="TreeGrafter"/>
</dbReference>
<evidence type="ECO:0000256" key="3">
    <source>
        <dbReference type="PROSITE-ProRule" id="PRU00283"/>
    </source>
</evidence>
<dbReference type="AlphaFoldDB" id="A0A9W9BU97"/>
<dbReference type="InterPro" id="IPR019821">
    <property type="entry name" value="Kinesin_motor_CS"/>
</dbReference>
<dbReference type="OrthoDB" id="3176171at2759"/>
<evidence type="ECO:0000313" key="7">
    <source>
        <dbReference type="EMBL" id="KAJ4329941.1"/>
    </source>
</evidence>
<comment type="caution">
    <text evidence="7">The sequence shown here is derived from an EMBL/GenBank/DDBJ whole genome shotgun (WGS) entry which is preliminary data.</text>
</comment>
<gene>
    <name evidence="7" type="ORF">N0V87_010436</name>
</gene>
<dbReference type="InterPro" id="IPR001752">
    <property type="entry name" value="Kinesin_motor_dom"/>
</dbReference>
<dbReference type="Pfam" id="PF00225">
    <property type="entry name" value="Kinesin"/>
    <property type="match status" value="2"/>
</dbReference>
<dbReference type="Proteomes" id="UP001140562">
    <property type="component" value="Unassembled WGS sequence"/>
</dbReference>
<dbReference type="GO" id="GO:0008017">
    <property type="term" value="F:microtubule binding"/>
    <property type="evidence" value="ECO:0007669"/>
    <property type="project" value="InterPro"/>
</dbReference>
<feature type="binding site" evidence="3">
    <location>
        <begin position="100"/>
        <end position="107"/>
    </location>
    <ligand>
        <name>ATP</name>
        <dbReference type="ChEBI" id="CHEBI:30616"/>
    </ligand>
</feature>
<dbReference type="SUPFAM" id="SSF52540">
    <property type="entry name" value="P-loop containing nucleoside triphosphate hydrolases"/>
    <property type="match status" value="1"/>
</dbReference>
<keyword evidence="1 3" id="KW-0547">Nucleotide-binding</keyword>
<dbReference type="InterPro" id="IPR036961">
    <property type="entry name" value="Kinesin_motor_dom_sf"/>
</dbReference>
<dbReference type="GO" id="GO:0005524">
    <property type="term" value="F:ATP binding"/>
    <property type="evidence" value="ECO:0007669"/>
    <property type="project" value="UniProtKB-UniRule"/>
</dbReference>
<evidence type="ECO:0000256" key="5">
    <source>
        <dbReference type="SAM" id="Coils"/>
    </source>
</evidence>
<evidence type="ECO:0000256" key="4">
    <source>
        <dbReference type="RuleBase" id="RU000394"/>
    </source>
</evidence>
<dbReference type="PROSITE" id="PS50067">
    <property type="entry name" value="KINESIN_MOTOR_2"/>
    <property type="match status" value="1"/>
</dbReference>
<dbReference type="EMBL" id="JAPEUV010000245">
    <property type="protein sequence ID" value="KAJ4329941.1"/>
    <property type="molecule type" value="Genomic_DNA"/>
</dbReference>
<accession>A0A9W9BU97</accession>
<dbReference type="GO" id="GO:0003777">
    <property type="term" value="F:microtubule motor activity"/>
    <property type="evidence" value="ECO:0007669"/>
    <property type="project" value="InterPro"/>
</dbReference>
<name>A0A9W9BU97_9PLEO</name>
<protein>
    <recommendedName>
        <fullName evidence="4">Kinesin-like protein</fullName>
    </recommendedName>
</protein>
<organism evidence="7 8">
    <name type="scientific">Didymella glomerata</name>
    <dbReference type="NCBI Taxonomy" id="749621"/>
    <lineage>
        <taxon>Eukaryota</taxon>
        <taxon>Fungi</taxon>
        <taxon>Dikarya</taxon>
        <taxon>Ascomycota</taxon>
        <taxon>Pezizomycotina</taxon>
        <taxon>Dothideomycetes</taxon>
        <taxon>Pleosporomycetidae</taxon>
        <taxon>Pleosporales</taxon>
        <taxon>Pleosporineae</taxon>
        <taxon>Didymellaceae</taxon>
        <taxon>Didymella</taxon>
    </lineage>
</organism>
<keyword evidence="3 4" id="KW-0505">Motor protein</keyword>
<reference evidence="7" key="1">
    <citation type="submission" date="2022-10" db="EMBL/GenBank/DDBJ databases">
        <title>Tapping the CABI collections for fungal endophytes: first genome assemblies for Collariella, Neodidymelliopsis, Ascochyta clinopodiicola, Didymella pomorum, Didymosphaeria variabile, Neocosmospora piperis and Neocucurbitaria cava.</title>
        <authorList>
            <person name="Hill R."/>
        </authorList>
    </citation>
    <scope>NUCLEOTIDE SEQUENCE</scope>
    <source>
        <strain evidence="7">IMI 360193</strain>
    </source>
</reference>
<feature type="coiled-coil region" evidence="5">
    <location>
        <begin position="309"/>
        <end position="336"/>
    </location>
</feature>
<sequence>MPPRARFPTPFGIYVRPRPLSPDEQSALEPELSIIHDKQSKTITISSQLDGERGRTWSSGAAFEHALSAGNTNEQVYEEVVKPVLAQVMDGATCNFFAYGHSGSGKTHTIIGYDYEDNCHLGLCLSAARDLFRAIDEEIHNTGAVADPLEQRPGVAVRIYEIRGKSAFDLLNGSSECHIRQGPDGRTHVRGKTEMLEGGKVVVRPIVAKPVWSYEDLRQIVVDGLRMRKIGSSSVHEESSRTHAFIELEVVNAGLLKAREAVIERECELVPVGKRATDVYLEEHNKSLIRTDDGRYIPNPECPLNHDRIDAAEAQKRQFEVRLEQAEETVRECFKNRRYRSLGGKFVFVDLAGSEYFDQANAKSAQKVRQTLQEQQQGRQINTDLFALKEVIRARSSGQARIPFRSSPLTMVLRSHFEGCSNGSSSIILTVSPLDTQFAATKNTLSYGSLIGGK</sequence>
<evidence type="ECO:0000259" key="6">
    <source>
        <dbReference type="PROSITE" id="PS50067"/>
    </source>
</evidence>
<dbReference type="Gene3D" id="3.40.850.10">
    <property type="entry name" value="Kinesin motor domain"/>
    <property type="match status" value="1"/>
</dbReference>
<comment type="similarity">
    <text evidence="3 4">Belongs to the TRAFAC class myosin-kinesin ATPase superfamily. Kinesin family.</text>
</comment>
<dbReference type="GO" id="GO:0016887">
    <property type="term" value="F:ATP hydrolysis activity"/>
    <property type="evidence" value="ECO:0007669"/>
    <property type="project" value="TreeGrafter"/>
</dbReference>
<keyword evidence="8" id="KW-1185">Reference proteome</keyword>
<keyword evidence="5" id="KW-0175">Coiled coil</keyword>
<dbReference type="PROSITE" id="PS00411">
    <property type="entry name" value="KINESIN_MOTOR_1"/>
    <property type="match status" value="1"/>
</dbReference>